<dbReference type="EMBL" id="CAUEEQ010013375">
    <property type="protein sequence ID" value="CAJ0937365.1"/>
    <property type="molecule type" value="Genomic_DNA"/>
</dbReference>
<evidence type="ECO:0000313" key="2">
    <source>
        <dbReference type="Proteomes" id="UP001176940"/>
    </source>
</evidence>
<evidence type="ECO:0000313" key="1">
    <source>
        <dbReference type="EMBL" id="CAJ0937365.1"/>
    </source>
</evidence>
<protein>
    <submittedName>
        <fullName evidence="1">Uncharacterized protein</fullName>
    </submittedName>
</protein>
<keyword evidence="2" id="KW-1185">Reference proteome</keyword>
<reference evidence="1" key="1">
    <citation type="submission" date="2023-07" db="EMBL/GenBank/DDBJ databases">
        <authorList>
            <person name="Stuckert A."/>
        </authorList>
    </citation>
    <scope>NUCLEOTIDE SEQUENCE</scope>
</reference>
<gene>
    <name evidence="1" type="ORF">RIMI_LOCUS7163480</name>
</gene>
<dbReference type="InterPro" id="IPR051489">
    <property type="entry name" value="ADAM_Metalloproteinase"/>
</dbReference>
<proteinExistence type="predicted"/>
<dbReference type="PANTHER" id="PTHR45702:SF1">
    <property type="entry name" value="DISINTEGRIN AND METALLOPROTEINASE DOMAIN-CONTAINING PROTEIN 10 ISOFORM X1"/>
    <property type="match status" value="1"/>
</dbReference>
<comment type="caution">
    <text evidence="1">The sequence shown here is derived from an EMBL/GenBank/DDBJ whole genome shotgun (WGS) entry which is preliminary data.</text>
</comment>
<dbReference type="PANTHER" id="PTHR45702">
    <property type="entry name" value="ADAM10/ADAM17 METALLOPEPTIDASE FAMILY MEMBER"/>
    <property type="match status" value="1"/>
</dbReference>
<dbReference type="Proteomes" id="UP001176940">
    <property type="component" value="Unassembled WGS sequence"/>
</dbReference>
<name>A0ABN9LCJ7_9NEOB</name>
<accession>A0ABN9LCJ7</accession>
<organism evidence="1 2">
    <name type="scientific">Ranitomeya imitator</name>
    <name type="common">mimic poison frog</name>
    <dbReference type="NCBI Taxonomy" id="111125"/>
    <lineage>
        <taxon>Eukaryota</taxon>
        <taxon>Metazoa</taxon>
        <taxon>Chordata</taxon>
        <taxon>Craniata</taxon>
        <taxon>Vertebrata</taxon>
        <taxon>Euteleostomi</taxon>
        <taxon>Amphibia</taxon>
        <taxon>Batrachia</taxon>
        <taxon>Anura</taxon>
        <taxon>Neobatrachia</taxon>
        <taxon>Hyloidea</taxon>
        <taxon>Dendrobatidae</taxon>
        <taxon>Dendrobatinae</taxon>
        <taxon>Ranitomeya</taxon>
    </lineage>
</organism>
<sequence length="166" mass="19150">MARIKGHNIRPFLKYYEPVSYNRDELFKDHLRSKRATNQEQIPIQLQIFGYNRKYELSLRRDKSVFTDDFKVLSDDTFVPMDISFVYSGKLKDESYDTALAQESALRNYATAPQSASHQQAPVHLNGQDIESLRPEGMGNPTITSLKRNSERPLLKIARQSIIISI</sequence>